<dbReference type="InterPro" id="IPR051917">
    <property type="entry name" value="Transposase-Integrase"/>
</dbReference>
<evidence type="ECO:0000313" key="3">
    <source>
        <dbReference type="Proteomes" id="UP000288178"/>
    </source>
</evidence>
<evidence type="ECO:0000313" key="2">
    <source>
        <dbReference type="EMBL" id="RVT45647.1"/>
    </source>
</evidence>
<dbReference type="EMBL" id="SACT01000067">
    <property type="protein sequence ID" value="RVT45647.1"/>
    <property type="molecule type" value="Genomic_DNA"/>
</dbReference>
<dbReference type="GO" id="GO:0004803">
    <property type="term" value="F:transposase activity"/>
    <property type="evidence" value="ECO:0007669"/>
    <property type="project" value="TreeGrafter"/>
</dbReference>
<dbReference type="AlphaFoldDB" id="A0A3S2WU46"/>
<comment type="caution">
    <text evidence="2">The sequence shown here is derived from an EMBL/GenBank/DDBJ whole genome shotgun (WGS) entry which is preliminary data.</text>
</comment>
<protein>
    <submittedName>
        <fullName evidence="2">IS30 family transposase</fullName>
    </submittedName>
</protein>
<dbReference type="PANTHER" id="PTHR10948:SF23">
    <property type="entry name" value="TRANSPOSASE INSI FOR INSERTION SEQUENCE ELEMENT IS30A-RELATED"/>
    <property type="match status" value="1"/>
</dbReference>
<dbReference type="GO" id="GO:0032196">
    <property type="term" value="P:transposition"/>
    <property type="evidence" value="ECO:0007669"/>
    <property type="project" value="TreeGrafter"/>
</dbReference>
<feature type="non-terminal residue" evidence="2">
    <location>
        <position position="84"/>
    </location>
</feature>
<dbReference type="Proteomes" id="UP000288178">
    <property type="component" value="Unassembled WGS sequence"/>
</dbReference>
<keyword evidence="3" id="KW-1185">Reference proteome</keyword>
<feature type="non-terminal residue" evidence="2">
    <location>
        <position position="1"/>
    </location>
</feature>
<sequence length="84" mass="9773">VATMSYNHLTLEERYLISQDKSMGKSLRSIARRLQRSVATVSRELRRNADRSSGHYRYSKAHSYARARLRQCRRGPNFADDEVA</sequence>
<dbReference type="InterPro" id="IPR009057">
    <property type="entry name" value="Homeodomain-like_sf"/>
</dbReference>
<dbReference type="OrthoDB" id="9803231at2"/>
<dbReference type="GO" id="GO:0005829">
    <property type="term" value="C:cytosol"/>
    <property type="evidence" value="ECO:0007669"/>
    <property type="project" value="TreeGrafter"/>
</dbReference>
<dbReference type="InterPro" id="IPR025246">
    <property type="entry name" value="IS30-like_HTH"/>
</dbReference>
<dbReference type="Gene3D" id="1.10.10.60">
    <property type="entry name" value="Homeodomain-like"/>
    <property type="match status" value="1"/>
</dbReference>
<organism evidence="2 3">
    <name type="scientific">Rubrivivax albus</name>
    <dbReference type="NCBI Taxonomy" id="2499835"/>
    <lineage>
        <taxon>Bacteria</taxon>
        <taxon>Pseudomonadati</taxon>
        <taxon>Pseudomonadota</taxon>
        <taxon>Betaproteobacteria</taxon>
        <taxon>Burkholderiales</taxon>
        <taxon>Sphaerotilaceae</taxon>
        <taxon>Rubrivivax</taxon>
    </lineage>
</organism>
<dbReference type="SUPFAM" id="SSF46689">
    <property type="entry name" value="Homeodomain-like"/>
    <property type="match status" value="1"/>
</dbReference>
<gene>
    <name evidence="2" type="ORF">ENE75_24760</name>
</gene>
<evidence type="ECO:0000259" key="1">
    <source>
        <dbReference type="Pfam" id="PF13936"/>
    </source>
</evidence>
<accession>A0A3S2WU46</accession>
<dbReference type="PANTHER" id="PTHR10948">
    <property type="entry name" value="TRANSPOSASE"/>
    <property type="match status" value="1"/>
</dbReference>
<dbReference type="RefSeq" id="WP_158289105.1">
    <property type="nucleotide sequence ID" value="NZ_SACT01000067.1"/>
</dbReference>
<feature type="domain" description="Transposase IS30-like HTH" evidence="1">
    <location>
        <begin position="5"/>
        <end position="48"/>
    </location>
</feature>
<dbReference type="Pfam" id="PF13936">
    <property type="entry name" value="HTH_38"/>
    <property type="match status" value="1"/>
</dbReference>
<name>A0A3S2WU46_9BURK</name>
<proteinExistence type="predicted"/>
<reference evidence="2 3" key="1">
    <citation type="submission" date="2019-01" db="EMBL/GenBank/DDBJ databases">
        <authorList>
            <person name="Chen W.-M."/>
        </authorList>
    </citation>
    <scope>NUCLEOTIDE SEQUENCE [LARGE SCALE GENOMIC DNA]</scope>
    <source>
        <strain evidence="2 3">ICH-3</strain>
    </source>
</reference>